<organism evidence="1 2">
    <name type="scientific">Botrytis fragariae</name>
    <dbReference type="NCBI Taxonomy" id="1964551"/>
    <lineage>
        <taxon>Eukaryota</taxon>
        <taxon>Fungi</taxon>
        <taxon>Dikarya</taxon>
        <taxon>Ascomycota</taxon>
        <taxon>Pezizomycotina</taxon>
        <taxon>Leotiomycetes</taxon>
        <taxon>Helotiales</taxon>
        <taxon>Sclerotiniaceae</taxon>
        <taxon>Botrytis</taxon>
    </lineage>
</organism>
<dbReference type="OrthoDB" id="10596114at2759"/>
<dbReference type="AlphaFoldDB" id="A0A8H6AV66"/>
<keyword evidence="2" id="KW-1185">Reference proteome</keyword>
<name>A0A8H6AV66_9HELO</name>
<dbReference type="GeneID" id="59258356"/>
<dbReference type="EMBL" id="JABFCT010000007">
    <property type="protein sequence ID" value="KAF5874252.1"/>
    <property type="molecule type" value="Genomic_DNA"/>
</dbReference>
<proteinExistence type="predicted"/>
<evidence type="ECO:0000313" key="2">
    <source>
        <dbReference type="Proteomes" id="UP000531561"/>
    </source>
</evidence>
<accession>A0A8H6AV66</accession>
<sequence length="107" mass="11639">MALSWSMRKCLADLHFKEPSWTSTSILLPESAVGNTNSAEVLREGPARSAATTAGATQNTHFNNIALAHSSTLTSPLIAMTPTPLMQFYEREKLLNKSLSVRSSSFL</sequence>
<dbReference type="RefSeq" id="XP_037193198.1">
    <property type="nucleotide sequence ID" value="XM_037334664.1"/>
</dbReference>
<evidence type="ECO:0000313" key="1">
    <source>
        <dbReference type="EMBL" id="KAF5874252.1"/>
    </source>
</evidence>
<reference evidence="1 2" key="1">
    <citation type="journal article" date="2020" name="Phytopathology">
        <title>A high-quality genome resource of Botrytis fragariae, a new and rapidly spreading fungal pathogen causing strawberry gray mold in the U.S.A.</title>
        <authorList>
            <person name="Wu Y."/>
            <person name="Saski C.A."/>
            <person name="Schnabel G."/>
            <person name="Xiao S."/>
            <person name="Hu M."/>
        </authorList>
    </citation>
    <scope>NUCLEOTIDE SEQUENCE [LARGE SCALE GENOMIC DNA]</scope>
    <source>
        <strain evidence="1 2">BVB16</strain>
    </source>
</reference>
<dbReference type="Proteomes" id="UP000531561">
    <property type="component" value="Unassembled WGS sequence"/>
</dbReference>
<gene>
    <name evidence="1" type="ORF">Bfra_004259</name>
</gene>
<protein>
    <submittedName>
        <fullName evidence="1">Uncharacterized protein</fullName>
    </submittedName>
</protein>
<comment type="caution">
    <text evidence="1">The sequence shown here is derived from an EMBL/GenBank/DDBJ whole genome shotgun (WGS) entry which is preliminary data.</text>
</comment>